<gene>
    <name evidence="1" type="ORF">ACFQMJ_34675</name>
</gene>
<reference evidence="2" key="1">
    <citation type="journal article" date="2019" name="Int. J. Syst. Evol. Microbiol.">
        <title>The Global Catalogue of Microorganisms (GCM) 10K type strain sequencing project: providing services to taxonomists for standard genome sequencing and annotation.</title>
        <authorList>
            <consortium name="The Broad Institute Genomics Platform"/>
            <consortium name="The Broad Institute Genome Sequencing Center for Infectious Disease"/>
            <person name="Wu L."/>
            <person name="Ma J."/>
        </authorList>
    </citation>
    <scope>NUCLEOTIDE SEQUENCE [LARGE SCALE GENOMIC DNA]</scope>
    <source>
        <strain evidence="2">KCTC 12907</strain>
    </source>
</reference>
<organism evidence="1 2">
    <name type="scientific">Cohnella cellulosilytica</name>
    <dbReference type="NCBI Taxonomy" id="986710"/>
    <lineage>
        <taxon>Bacteria</taxon>
        <taxon>Bacillati</taxon>
        <taxon>Bacillota</taxon>
        <taxon>Bacilli</taxon>
        <taxon>Bacillales</taxon>
        <taxon>Paenibacillaceae</taxon>
        <taxon>Cohnella</taxon>
    </lineage>
</organism>
<sequence length="295" mass="32866">MTSGRLAVELSAPDAGHRGSRFDRTGHVVQAVLDGKHRFCTEESPDPGQGTGGSGICGEFGIFTPIGFEDAAPGEVFPKLGAGLLIRPDMQPYAFARPYVIEPYPIKIHTGDRFAVFRTEPVDCRGYRVRYEKRVSLDENVLTIEYRLGNVGEKPIVTEEYAHNFMAVDGHPIGPDYSLRLSHAFDPSSFPPKLRVQGRDIGWGEAPTGAYYARIDFPDQGEREGVPSEGMSSDNGFRWELLHEPSGVSVRESNDFPPSAIALWGDRHVVSPEVFIRLALRPGDERLWTRRYEFN</sequence>
<proteinExistence type="predicted"/>
<dbReference type="EMBL" id="JBHTAI010000040">
    <property type="protein sequence ID" value="MFC7153699.1"/>
    <property type="molecule type" value="Genomic_DNA"/>
</dbReference>
<evidence type="ECO:0000313" key="1">
    <source>
        <dbReference type="EMBL" id="MFC7153699.1"/>
    </source>
</evidence>
<evidence type="ECO:0000313" key="2">
    <source>
        <dbReference type="Proteomes" id="UP001596378"/>
    </source>
</evidence>
<comment type="caution">
    <text evidence="1">The sequence shown here is derived from an EMBL/GenBank/DDBJ whole genome shotgun (WGS) entry which is preliminary data.</text>
</comment>
<dbReference type="Proteomes" id="UP001596378">
    <property type="component" value="Unassembled WGS sequence"/>
</dbReference>
<name>A0ABW2FN61_9BACL</name>
<keyword evidence="2" id="KW-1185">Reference proteome</keyword>
<protein>
    <recommendedName>
        <fullName evidence="3">Galactose mutarotase-like enzyme</fullName>
    </recommendedName>
</protein>
<accession>A0ABW2FN61</accession>
<evidence type="ECO:0008006" key="3">
    <source>
        <dbReference type="Google" id="ProtNLM"/>
    </source>
</evidence>